<name>A0A2P6V6T8_9CHLO</name>
<accession>A0A2P6V6T8</accession>
<sequence length="257" mass="27138">MLPPFAAYCEADPSASYLAGDEFLLASADAVFLVEGVGLPVHMVLLEERCGALTGGKLTGGVSADVVHFSQGRALKVVMSDLLPESSRSLAGYTLKRVVHFLRFLYHPQEVGDSGQPQAHLQRLLDWCEVADKCGLTRLWTKCVREVAVTLARARMGVSPRSTSQADLSLAVDPSAEAAAADGTKTAVHDVALLRVGGREWAQNISPRAQLAVMATLLASLRKVAGDPSTLVPTEASLAASLPALVVPESPPTMELA</sequence>
<gene>
    <name evidence="1" type="ORF">C2E20_6703</name>
</gene>
<reference evidence="1 2" key="1">
    <citation type="journal article" date="2018" name="Plant J.">
        <title>Genome sequences of Chlorella sorokiniana UTEX 1602 and Micractinium conductrix SAG 241.80: implications to maltose excretion by a green alga.</title>
        <authorList>
            <person name="Arriola M.B."/>
            <person name="Velmurugan N."/>
            <person name="Zhang Y."/>
            <person name="Plunkett M.H."/>
            <person name="Hondzo H."/>
            <person name="Barney B.M."/>
        </authorList>
    </citation>
    <scope>NUCLEOTIDE SEQUENCE [LARGE SCALE GENOMIC DNA]</scope>
    <source>
        <strain evidence="1 2">SAG 241.80</strain>
    </source>
</reference>
<evidence type="ECO:0000313" key="2">
    <source>
        <dbReference type="Proteomes" id="UP000239649"/>
    </source>
</evidence>
<comment type="caution">
    <text evidence="1">The sequence shown here is derived from an EMBL/GenBank/DDBJ whole genome shotgun (WGS) entry which is preliminary data.</text>
</comment>
<dbReference type="AlphaFoldDB" id="A0A2P6V6T8"/>
<evidence type="ECO:0000313" key="1">
    <source>
        <dbReference type="EMBL" id="PSC69804.1"/>
    </source>
</evidence>
<dbReference type="EMBL" id="LHPF02000024">
    <property type="protein sequence ID" value="PSC69804.1"/>
    <property type="molecule type" value="Genomic_DNA"/>
</dbReference>
<dbReference type="Proteomes" id="UP000239649">
    <property type="component" value="Unassembled WGS sequence"/>
</dbReference>
<organism evidence="1 2">
    <name type="scientific">Micractinium conductrix</name>
    <dbReference type="NCBI Taxonomy" id="554055"/>
    <lineage>
        <taxon>Eukaryota</taxon>
        <taxon>Viridiplantae</taxon>
        <taxon>Chlorophyta</taxon>
        <taxon>core chlorophytes</taxon>
        <taxon>Trebouxiophyceae</taxon>
        <taxon>Chlorellales</taxon>
        <taxon>Chlorellaceae</taxon>
        <taxon>Chlorella clade</taxon>
        <taxon>Micractinium</taxon>
    </lineage>
</organism>
<dbReference type="OrthoDB" id="511833at2759"/>
<keyword evidence="2" id="KW-1185">Reference proteome</keyword>
<proteinExistence type="predicted"/>
<protein>
    <submittedName>
        <fullName evidence="1">BTB POZ domain-containing 9 isoform B</fullName>
    </submittedName>
</protein>